<comment type="cofactor">
    <cofactor evidence="1 11">
        <name>Mg(2+)</name>
        <dbReference type="ChEBI" id="CHEBI:18420"/>
    </cofactor>
</comment>
<dbReference type="EC" id="6.2.1.14" evidence="4 11"/>
<evidence type="ECO:0000313" key="12">
    <source>
        <dbReference type="EMBL" id="MDV2884451.1"/>
    </source>
</evidence>
<sequence length="273" mass="30702">MQHEHIYFSVRMRAAQGGSHEQGGKHISGGERIVPYHDLSSCMAELAEKGLNHSRGKPDFMNIQFEQIEEAVKYVSPLPVGTHVVSSVADGQVTARSLLTEAGIKPQVIEEAYYVISELTELQGALFIDAATGQRLDDPIKNGVRVSRMDWPLDDFSCWSNEHQLSPNIRMKEALTLATKVTQHPATIAELCWSDDPDYITGYVASQKFGYQRISQLKELGEEKGCRIFFVDQTKMKNFDAYINYLTTQPVLIRWKQEVMADESRSMAGRAAE</sequence>
<evidence type="ECO:0000256" key="7">
    <source>
        <dbReference type="ARBA" id="ARBA00022756"/>
    </source>
</evidence>
<name>A0AAJ2NKM6_ALKPS</name>
<evidence type="ECO:0000256" key="1">
    <source>
        <dbReference type="ARBA" id="ARBA00001946"/>
    </source>
</evidence>
<accession>A0AAJ2NKM6</accession>
<dbReference type="NCBIfam" id="NF002360">
    <property type="entry name" value="PRK01322.1"/>
    <property type="match status" value="1"/>
</dbReference>
<evidence type="ECO:0000256" key="5">
    <source>
        <dbReference type="ARBA" id="ARBA00022598"/>
    </source>
</evidence>
<comment type="function">
    <text evidence="11">Catalyzes the transformation of pimelate into pimeloyl-CoA with concomitant hydrolysis of ATP to AMP.</text>
</comment>
<comment type="similarity">
    <text evidence="11">Belongs to the BioW family.</text>
</comment>
<dbReference type="EMBL" id="JAWJAY010000001">
    <property type="protein sequence ID" value="MDV2884451.1"/>
    <property type="molecule type" value="Genomic_DNA"/>
</dbReference>
<reference evidence="12" key="1">
    <citation type="submission" date="2023-10" db="EMBL/GenBank/DDBJ databases">
        <title>Screening of Alkalihalophilus pseudofirmusBZ-TG-HK211 and Its Alleviation of Salt Stress on Rapeseed Growth.</title>
        <authorList>
            <person name="Zhao B."/>
            <person name="Guo T."/>
        </authorList>
    </citation>
    <scope>NUCLEOTIDE SEQUENCE</scope>
    <source>
        <strain evidence="12">BZ-TG-HK211</strain>
    </source>
</reference>
<organism evidence="12 13">
    <name type="scientific">Alkalihalophilus pseudofirmus</name>
    <name type="common">Bacillus pseudofirmus</name>
    <dbReference type="NCBI Taxonomy" id="79885"/>
    <lineage>
        <taxon>Bacteria</taxon>
        <taxon>Bacillati</taxon>
        <taxon>Bacillota</taxon>
        <taxon>Bacilli</taxon>
        <taxon>Bacillales</taxon>
        <taxon>Bacillaceae</taxon>
        <taxon>Alkalihalophilus</taxon>
    </lineage>
</organism>
<dbReference type="RefSeq" id="WP_323465964.1">
    <property type="nucleotide sequence ID" value="NZ_CP144224.1"/>
</dbReference>
<evidence type="ECO:0000256" key="11">
    <source>
        <dbReference type="HAMAP-Rule" id="MF_00668"/>
    </source>
</evidence>
<dbReference type="GO" id="GO:0005524">
    <property type="term" value="F:ATP binding"/>
    <property type="evidence" value="ECO:0007669"/>
    <property type="project" value="UniProtKB-KW"/>
</dbReference>
<gene>
    <name evidence="11" type="primary">bioW</name>
    <name evidence="12" type="ORF">RYX45_04615</name>
</gene>
<dbReference type="InterPro" id="IPR005499">
    <property type="entry name" value="BioW"/>
</dbReference>
<dbReference type="HAMAP" id="MF_00668">
    <property type="entry name" value="BioW"/>
    <property type="match status" value="1"/>
</dbReference>
<evidence type="ECO:0000256" key="2">
    <source>
        <dbReference type="ARBA" id="ARBA00005075"/>
    </source>
</evidence>
<protein>
    <recommendedName>
        <fullName evidence="4 11">6-carboxyhexanoate--CoA ligase</fullName>
        <ecNumber evidence="4 11">6.2.1.14</ecNumber>
    </recommendedName>
    <alternativeName>
        <fullName evidence="11">Pimeloyl-CoA synthase</fullName>
    </alternativeName>
</protein>
<dbReference type="GO" id="GO:0042410">
    <property type="term" value="F:6-carboxyhexanoate-CoA ligase activity"/>
    <property type="evidence" value="ECO:0007669"/>
    <property type="project" value="UniProtKB-UniRule"/>
</dbReference>
<keyword evidence="5 11" id="KW-0436">Ligase</keyword>
<dbReference type="NCBIfam" id="TIGR01204">
    <property type="entry name" value="bioW"/>
    <property type="match status" value="1"/>
</dbReference>
<keyword evidence="9 11" id="KW-0460">Magnesium</keyword>
<evidence type="ECO:0000256" key="4">
    <source>
        <dbReference type="ARBA" id="ARBA00012984"/>
    </source>
</evidence>
<dbReference type="GO" id="GO:0009102">
    <property type="term" value="P:biotin biosynthetic process"/>
    <property type="evidence" value="ECO:0007669"/>
    <property type="project" value="UniProtKB-UniRule"/>
</dbReference>
<dbReference type="AlphaFoldDB" id="A0AAJ2NKM6"/>
<keyword evidence="8 11" id="KW-0067">ATP-binding</keyword>
<dbReference type="Pfam" id="PF03744">
    <property type="entry name" value="BioW"/>
    <property type="match status" value="1"/>
</dbReference>
<evidence type="ECO:0000313" key="13">
    <source>
        <dbReference type="Proteomes" id="UP001285636"/>
    </source>
</evidence>
<comment type="caution">
    <text evidence="12">The sequence shown here is derived from an EMBL/GenBank/DDBJ whole genome shotgun (WGS) entry which is preliminary data.</text>
</comment>
<evidence type="ECO:0000256" key="8">
    <source>
        <dbReference type="ARBA" id="ARBA00022840"/>
    </source>
</evidence>
<dbReference type="Proteomes" id="UP001285636">
    <property type="component" value="Unassembled WGS sequence"/>
</dbReference>
<evidence type="ECO:0000256" key="6">
    <source>
        <dbReference type="ARBA" id="ARBA00022741"/>
    </source>
</evidence>
<dbReference type="GO" id="GO:0000287">
    <property type="term" value="F:magnesium ion binding"/>
    <property type="evidence" value="ECO:0007669"/>
    <property type="project" value="UniProtKB-UniRule"/>
</dbReference>
<evidence type="ECO:0000256" key="3">
    <source>
        <dbReference type="ARBA" id="ARBA00011738"/>
    </source>
</evidence>
<keyword evidence="6 11" id="KW-0547">Nucleotide-binding</keyword>
<evidence type="ECO:0000256" key="10">
    <source>
        <dbReference type="ARBA" id="ARBA00049553"/>
    </source>
</evidence>
<comment type="catalytic activity">
    <reaction evidence="10 11">
        <text>heptanedioate + ATP + CoA = 6-carboxyhexanoyl-CoA + AMP + diphosphate</text>
        <dbReference type="Rhea" id="RHEA:14781"/>
        <dbReference type="ChEBI" id="CHEBI:30616"/>
        <dbReference type="ChEBI" id="CHEBI:33019"/>
        <dbReference type="ChEBI" id="CHEBI:36165"/>
        <dbReference type="ChEBI" id="CHEBI:57287"/>
        <dbReference type="ChEBI" id="CHEBI:57360"/>
        <dbReference type="ChEBI" id="CHEBI:456215"/>
        <dbReference type="EC" id="6.2.1.14"/>
    </reaction>
</comment>
<evidence type="ECO:0000256" key="9">
    <source>
        <dbReference type="ARBA" id="ARBA00022842"/>
    </source>
</evidence>
<comment type="pathway">
    <text evidence="2 11">Metabolic intermediate metabolism; pimeloyl-CoA biosynthesis; pimeloyl-CoA from pimelate: step 1/1.</text>
</comment>
<comment type="subunit">
    <text evidence="3 11">Homodimer.</text>
</comment>
<keyword evidence="7 11" id="KW-0093">Biotin biosynthesis</keyword>
<proteinExistence type="inferred from homology"/>